<evidence type="ECO:0000256" key="8">
    <source>
        <dbReference type="ARBA" id="ARBA00022516"/>
    </source>
</evidence>
<keyword evidence="13" id="KW-0443">Lipid metabolism</keyword>
<dbReference type="HOGENOM" id="CLU_086279_0_0_0"/>
<dbReference type="KEGG" id="saci:Sinac_5705"/>
<gene>
    <name evidence="20" type="ordered locus">Sinac_5705</name>
</gene>
<feature type="transmembrane region" description="Helical" evidence="19">
    <location>
        <begin position="200"/>
        <end position="217"/>
    </location>
</feature>
<dbReference type="eggNOG" id="COG1183">
    <property type="taxonomic scope" value="Bacteria"/>
</dbReference>
<comment type="cofactor">
    <cofactor evidence="2">
        <name>Mn(2+)</name>
        <dbReference type="ChEBI" id="CHEBI:29035"/>
    </cofactor>
</comment>
<keyword evidence="21" id="KW-1185">Reference proteome</keyword>
<keyword evidence="16" id="KW-0464">Manganese</keyword>
<evidence type="ECO:0000256" key="12">
    <source>
        <dbReference type="ARBA" id="ARBA00022989"/>
    </source>
</evidence>
<evidence type="ECO:0000313" key="20">
    <source>
        <dbReference type="EMBL" id="AGA29836.1"/>
    </source>
</evidence>
<organism evidence="20 21">
    <name type="scientific">Singulisphaera acidiphila (strain ATCC BAA-1392 / DSM 18658 / VKM B-2454 / MOB10)</name>
    <dbReference type="NCBI Taxonomy" id="886293"/>
    <lineage>
        <taxon>Bacteria</taxon>
        <taxon>Pseudomonadati</taxon>
        <taxon>Planctomycetota</taxon>
        <taxon>Planctomycetia</taxon>
        <taxon>Isosphaerales</taxon>
        <taxon>Isosphaeraceae</taxon>
        <taxon>Singulisphaera</taxon>
    </lineage>
</organism>
<feature type="transmembrane region" description="Helical" evidence="19">
    <location>
        <begin position="229"/>
        <end position="250"/>
    </location>
</feature>
<evidence type="ECO:0000256" key="19">
    <source>
        <dbReference type="SAM" id="Phobius"/>
    </source>
</evidence>
<dbReference type="PIRSF" id="PIRSF000851">
    <property type="entry name" value="PcS"/>
    <property type="match status" value="1"/>
</dbReference>
<evidence type="ECO:0000256" key="2">
    <source>
        <dbReference type="ARBA" id="ARBA00001936"/>
    </source>
</evidence>
<dbReference type="EC" id="2.7.8.24" evidence="5"/>
<dbReference type="EMBL" id="CP003364">
    <property type="protein sequence ID" value="AGA29836.1"/>
    <property type="molecule type" value="Genomic_DNA"/>
</dbReference>
<dbReference type="Proteomes" id="UP000010798">
    <property type="component" value="Chromosome"/>
</dbReference>
<evidence type="ECO:0000256" key="5">
    <source>
        <dbReference type="ARBA" id="ARBA00013195"/>
    </source>
</evidence>
<dbReference type="InterPro" id="IPR026027">
    <property type="entry name" value="PcS"/>
</dbReference>
<feature type="transmembrane region" description="Helical" evidence="19">
    <location>
        <begin position="143"/>
        <end position="161"/>
    </location>
</feature>
<dbReference type="STRING" id="886293.Sinac_5705"/>
<reference evidence="20 21" key="1">
    <citation type="submission" date="2012-02" db="EMBL/GenBank/DDBJ databases">
        <title>Complete sequence of chromosome of Singulisphaera acidiphila DSM 18658.</title>
        <authorList>
            <consortium name="US DOE Joint Genome Institute (JGI-PGF)"/>
            <person name="Lucas S."/>
            <person name="Copeland A."/>
            <person name="Lapidus A."/>
            <person name="Glavina del Rio T."/>
            <person name="Dalin E."/>
            <person name="Tice H."/>
            <person name="Bruce D."/>
            <person name="Goodwin L."/>
            <person name="Pitluck S."/>
            <person name="Peters L."/>
            <person name="Ovchinnikova G."/>
            <person name="Chertkov O."/>
            <person name="Kyrpides N."/>
            <person name="Mavromatis K."/>
            <person name="Ivanova N."/>
            <person name="Brettin T."/>
            <person name="Detter J.C."/>
            <person name="Han C."/>
            <person name="Larimer F."/>
            <person name="Land M."/>
            <person name="Hauser L."/>
            <person name="Markowitz V."/>
            <person name="Cheng J.-F."/>
            <person name="Hugenholtz P."/>
            <person name="Woyke T."/>
            <person name="Wu D."/>
            <person name="Tindall B."/>
            <person name="Pomrenke H."/>
            <person name="Brambilla E."/>
            <person name="Klenk H.-P."/>
            <person name="Eisen J.A."/>
        </authorList>
    </citation>
    <scope>NUCLEOTIDE SEQUENCE [LARGE SCALE GENOMIC DNA]</scope>
    <source>
        <strain evidence="21">ATCC BAA-1392 / DSM 18658 / VKM B-2454 / MOB10</strain>
    </source>
</reference>
<evidence type="ECO:0000256" key="18">
    <source>
        <dbReference type="ARBA" id="ARBA00033321"/>
    </source>
</evidence>
<keyword evidence="9" id="KW-0997">Cell inner membrane</keyword>
<keyword evidence="17" id="KW-1208">Phospholipid metabolism</keyword>
<evidence type="ECO:0000256" key="13">
    <source>
        <dbReference type="ARBA" id="ARBA00023098"/>
    </source>
</evidence>
<keyword evidence="12 19" id="KW-1133">Transmembrane helix</keyword>
<dbReference type="GO" id="GO:0050520">
    <property type="term" value="F:phosphatidylcholine synthase activity"/>
    <property type="evidence" value="ECO:0007669"/>
    <property type="project" value="UniProtKB-EC"/>
</dbReference>
<name>L0DMC6_SINAD</name>
<dbReference type="InterPro" id="IPR043130">
    <property type="entry name" value="CDP-OH_PTrfase_TM_dom"/>
</dbReference>
<feature type="transmembrane region" description="Helical" evidence="19">
    <location>
        <begin position="20"/>
        <end position="46"/>
    </location>
</feature>
<feature type="transmembrane region" description="Helical" evidence="19">
    <location>
        <begin position="52"/>
        <end position="73"/>
    </location>
</feature>
<evidence type="ECO:0000256" key="6">
    <source>
        <dbReference type="ARBA" id="ARBA00015623"/>
    </source>
</evidence>
<keyword evidence="7" id="KW-1003">Cell membrane</keyword>
<proteinExistence type="inferred from homology"/>
<evidence type="ECO:0000256" key="3">
    <source>
        <dbReference type="ARBA" id="ARBA00004429"/>
    </source>
</evidence>
<dbReference type="GO" id="GO:0008654">
    <property type="term" value="P:phospholipid biosynthetic process"/>
    <property type="evidence" value="ECO:0007669"/>
    <property type="project" value="UniProtKB-KW"/>
</dbReference>
<evidence type="ECO:0000256" key="11">
    <source>
        <dbReference type="ARBA" id="ARBA00022692"/>
    </source>
</evidence>
<comment type="similarity">
    <text evidence="4">Belongs to the CDP-alcohol phosphatidyltransferase class-I family.</text>
</comment>
<evidence type="ECO:0000256" key="16">
    <source>
        <dbReference type="ARBA" id="ARBA00023211"/>
    </source>
</evidence>
<feature type="transmembrane region" description="Helical" evidence="19">
    <location>
        <begin position="167"/>
        <end position="188"/>
    </location>
</feature>
<keyword evidence="8" id="KW-0444">Lipid biosynthesis</keyword>
<evidence type="ECO:0000256" key="14">
    <source>
        <dbReference type="ARBA" id="ARBA00023136"/>
    </source>
</evidence>
<keyword evidence="15" id="KW-0594">Phospholipid biosynthesis</keyword>
<evidence type="ECO:0000256" key="10">
    <source>
        <dbReference type="ARBA" id="ARBA00022679"/>
    </source>
</evidence>
<evidence type="ECO:0000256" key="15">
    <source>
        <dbReference type="ARBA" id="ARBA00023209"/>
    </source>
</evidence>
<dbReference type="OrthoDB" id="350520at2"/>
<dbReference type="Gene3D" id="1.20.120.1760">
    <property type="match status" value="1"/>
</dbReference>
<evidence type="ECO:0000256" key="1">
    <source>
        <dbReference type="ARBA" id="ARBA00000958"/>
    </source>
</evidence>
<evidence type="ECO:0000256" key="4">
    <source>
        <dbReference type="ARBA" id="ARBA00010441"/>
    </source>
</evidence>
<keyword evidence="11 19" id="KW-0812">Transmembrane</keyword>
<evidence type="ECO:0000256" key="7">
    <source>
        <dbReference type="ARBA" id="ARBA00022475"/>
    </source>
</evidence>
<keyword evidence="14 19" id="KW-0472">Membrane</keyword>
<dbReference type="AlphaFoldDB" id="L0DMC6"/>
<comment type="catalytic activity">
    <reaction evidence="1">
        <text>a CDP-1,2-diacyl-sn-glycerol + choline = a 1,2-diacyl-sn-glycero-3-phosphocholine + CMP + H(+)</text>
        <dbReference type="Rhea" id="RHEA:14597"/>
        <dbReference type="ChEBI" id="CHEBI:15354"/>
        <dbReference type="ChEBI" id="CHEBI:15378"/>
        <dbReference type="ChEBI" id="CHEBI:57643"/>
        <dbReference type="ChEBI" id="CHEBI:58332"/>
        <dbReference type="ChEBI" id="CHEBI:60377"/>
        <dbReference type="EC" id="2.7.8.24"/>
    </reaction>
</comment>
<comment type="subcellular location">
    <subcellularLocation>
        <location evidence="3">Cell inner membrane</location>
        <topology evidence="3">Multi-pass membrane protein</topology>
    </subcellularLocation>
</comment>
<evidence type="ECO:0000313" key="21">
    <source>
        <dbReference type="Proteomes" id="UP000010798"/>
    </source>
</evidence>
<accession>L0DMC6</accession>
<protein>
    <recommendedName>
        <fullName evidence="6">Phosphatidylcholine synthase</fullName>
        <ecNumber evidence="5">2.7.8.24</ecNumber>
    </recommendedName>
    <alternativeName>
        <fullName evidence="18">CDP-diglyceride-choline O-phosphatidyltransferase</fullName>
    </alternativeName>
</protein>
<evidence type="ECO:0000256" key="17">
    <source>
        <dbReference type="ARBA" id="ARBA00023264"/>
    </source>
</evidence>
<dbReference type="GO" id="GO:0005886">
    <property type="term" value="C:plasma membrane"/>
    <property type="evidence" value="ECO:0007669"/>
    <property type="project" value="UniProtKB-SubCell"/>
</dbReference>
<dbReference type="RefSeq" id="WP_015248933.1">
    <property type="nucleotide sequence ID" value="NC_019892.1"/>
</dbReference>
<sequence>MQDQVKRKRRGNQDGVRPALWFAAWCVHLYTALGLVIAAWIAVLLVRGGPDAFRVVFLLMLLATFVDATDGTLARKVRVKKVLPNFDGRKLDDITDFLTYTFLPLMLIWRANLLPSGTNGWLVLPLLASAYGFCQVEAKTDDGYFLGFPSLWNIVALYLYILQLPGLFALGVVILLSLLTFVPSRYLYPSQPGAFNMLNNVLGAIWAGLLTWILFQLPVAQLPPHEGPLWKFAMATLSYPAFYMLASWVITLNHWRKPQDALEPVGVGAGHLPPH</sequence>
<keyword evidence="10" id="KW-0808">Transferase</keyword>
<evidence type="ECO:0000256" key="9">
    <source>
        <dbReference type="ARBA" id="ARBA00022519"/>
    </source>
</evidence>